<evidence type="ECO:0000313" key="4">
    <source>
        <dbReference type="Proteomes" id="UP000492820"/>
    </source>
</evidence>
<dbReference type="KEGG" id="egl:EGR_11075"/>
<reference evidence="2 3" key="1">
    <citation type="journal article" date="2013" name="Nat. Genet.">
        <title>The genome of the hydatid tapeworm Echinococcus granulosus.</title>
        <authorList>
            <person name="Zheng H."/>
            <person name="Zhang W."/>
            <person name="Zhang L."/>
            <person name="Zhang Z."/>
            <person name="Li J."/>
            <person name="Lu G."/>
            <person name="Zhu Y."/>
            <person name="Wang Y."/>
            <person name="Huang Y."/>
            <person name="Liu J."/>
            <person name="Kang H."/>
            <person name="Chen J."/>
            <person name="Wang L."/>
            <person name="Chen A."/>
            <person name="Yu S."/>
            <person name="Gao Z."/>
            <person name="Jin L."/>
            <person name="Gu W."/>
            <person name="Wang Z."/>
            <person name="Zhao L."/>
            <person name="Shi B."/>
            <person name="Wen H."/>
            <person name="Lin R."/>
            <person name="Jones M.K."/>
            <person name="Brejova B."/>
            <person name="Vinar T."/>
            <person name="Zhao G."/>
            <person name="McManus D.P."/>
            <person name="Chen Z."/>
            <person name="Zhou Y."/>
            <person name="Wang S."/>
        </authorList>
    </citation>
    <scope>NUCLEOTIDE SEQUENCE [LARGE SCALE GENOMIC DNA]</scope>
</reference>
<accession>U6JD37</accession>
<name>U6JD37_ECHGR</name>
<evidence type="ECO:0000313" key="5">
    <source>
        <dbReference type="WBParaSite" id="EgrG_000166100"/>
    </source>
</evidence>
<dbReference type="RefSeq" id="XP_024345263.1">
    <property type="nucleotide sequence ID" value="XM_024500324.1"/>
</dbReference>
<organism evidence="2 3">
    <name type="scientific">Echinococcus granulosus</name>
    <name type="common">Hydatid tapeworm</name>
    <dbReference type="NCBI Taxonomy" id="6210"/>
    <lineage>
        <taxon>Eukaryota</taxon>
        <taxon>Metazoa</taxon>
        <taxon>Spiralia</taxon>
        <taxon>Lophotrochozoa</taxon>
        <taxon>Platyhelminthes</taxon>
        <taxon>Cestoda</taxon>
        <taxon>Eucestoda</taxon>
        <taxon>Cyclophyllidea</taxon>
        <taxon>Taeniidae</taxon>
        <taxon>Echinococcus</taxon>
        <taxon>Echinococcus granulosus group</taxon>
    </lineage>
</organism>
<dbReference type="Proteomes" id="UP000019149">
    <property type="component" value="Unassembled WGS sequence"/>
</dbReference>
<dbReference type="Proteomes" id="UP000492820">
    <property type="component" value="Unassembled WGS sequence"/>
</dbReference>
<reference evidence="5" key="4">
    <citation type="submission" date="2020-10" db="UniProtKB">
        <authorList>
            <consortium name="WormBaseParasite"/>
        </authorList>
    </citation>
    <scope>IDENTIFICATION</scope>
</reference>
<evidence type="ECO:0000313" key="3">
    <source>
        <dbReference type="Proteomes" id="UP000019149"/>
    </source>
</evidence>
<dbReference type="GeneID" id="36346790"/>
<dbReference type="OrthoDB" id="10003345at2759"/>
<sequence>MPYIYVSTEPFLPITLKRLPSEALIHGQLGNSFLVCISDCCLGYIVSHVASSGACTHVFLHLLKPLITGANNISNWGEWEQWNGSGDVIHNSTICRDHSVVNRKEEKEEGLYPHHPIGQSFPPVASSTSSVTVSSSPPFADYFAFLFYRNYADYANYAVF</sequence>
<dbReference type="EMBL" id="LK028583">
    <property type="protein sequence ID" value="CDS21269.1"/>
    <property type="molecule type" value="Genomic_DNA"/>
</dbReference>
<reference evidence="1" key="3">
    <citation type="submission" date="2014-06" db="EMBL/GenBank/DDBJ databases">
        <authorList>
            <person name="Aslett M."/>
        </authorList>
    </citation>
    <scope>NUCLEOTIDE SEQUENCE</scope>
</reference>
<dbReference type="CTD" id="36346790"/>
<dbReference type="AlphaFoldDB" id="U6JD37"/>
<dbReference type="WBParaSite" id="EgrG_000166100">
    <property type="protein sequence ID" value="EgrG_000166100"/>
    <property type="gene ID" value="EgrG_000166100"/>
</dbReference>
<keyword evidence="3" id="KW-1185">Reference proteome</keyword>
<evidence type="ECO:0000313" key="1">
    <source>
        <dbReference type="EMBL" id="CDS21269.1"/>
    </source>
</evidence>
<proteinExistence type="predicted"/>
<reference evidence="1 4" key="2">
    <citation type="journal article" date="2013" name="Nature">
        <title>The genomes of four tapeworm species reveal adaptations to parasitism.</title>
        <authorList>
            <person name="Tsai I.J."/>
            <person name="Zarowiecki M."/>
            <person name="Holroyd N."/>
            <person name="Garciarrubio A."/>
            <person name="Sanchez-Flores A."/>
            <person name="Brooks K.L."/>
            <person name="Tracey A."/>
            <person name="Bobes R.J."/>
            <person name="Fragoso G."/>
            <person name="Sciutto E."/>
            <person name="Aslett M."/>
            <person name="Beasley H."/>
            <person name="Bennett H.M."/>
            <person name="Cai J."/>
            <person name="Camicia F."/>
            <person name="Clark R."/>
            <person name="Cucher M."/>
            <person name="De Silva N."/>
            <person name="Day T.A."/>
            <person name="Deplazes P."/>
            <person name="Estrada K."/>
            <person name="Fernandez C."/>
            <person name="Holland P.W."/>
            <person name="Hou J."/>
            <person name="Hu S."/>
            <person name="Huckvale T."/>
            <person name="Hung S.S."/>
            <person name="Kamenetzky L."/>
            <person name="Keane J.A."/>
            <person name="Kiss F."/>
            <person name="Koziol U."/>
            <person name="Lambert O."/>
            <person name="Liu K."/>
            <person name="Luo X."/>
            <person name="Luo Y."/>
            <person name="Macchiaroli N."/>
            <person name="Nichol S."/>
            <person name="Paps J."/>
            <person name="Parkinson J."/>
            <person name="Pouchkina-Stantcheva N."/>
            <person name="Riddiford N."/>
            <person name="Rosenzvit M."/>
            <person name="Salinas G."/>
            <person name="Wasmuth J.D."/>
            <person name="Zamanian M."/>
            <person name="Zheng Y."/>
            <person name="Cai X."/>
            <person name="Soberon X."/>
            <person name="Olson P.D."/>
            <person name="Laclette J.P."/>
            <person name="Brehm K."/>
            <person name="Berriman M."/>
            <person name="Garciarrubio A."/>
            <person name="Bobes R.J."/>
            <person name="Fragoso G."/>
            <person name="Sanchez-Flores A."/>
            <person name="Estrada K."/>
            <person name="Cevallos M.A."/>
            <person name="Morett E."/>
            <person name="Gonzalez V."/>
            <person name="Portillo T."/>
            <person name="Ochoa-Leyva A."/>
            <person name="Jose M.V."/>
            <person name="Sciutto E."/>
            <person name="Landa A."/>
            <person name="Jimenez L."/>
            <person name="Valdes V."/>
            <person name="Carrero J.C."/>
            <person name="Larralde C."/>
            <person name="Morales-Montor J."/>
            <person name="Limon-Lason J."/>
            <person name="Soberon X."/>
            <person name="Laclette J.P."/>
        </authorList>
    </citation>
    <scope>NUCLEOTIDE SEQUENCE [LARGE SCALE GENOMIC DNA]</scope>
</reference>
<evidence type="ECO:0000313" key="2">
    <source>
        <dbReference type="EMBL" id="EUB54067.1"/>
    </source>
</evidence>
<dbReference type="EMBL" id="APAU02000364">
    <property type="protein sequence ID" value="EUB54067.1"/>
    <property type="molecule type" value="Genomic_DNA"/>
</dbReference>
<protein>
    <submittedName>
        <fullName evidence="2 5">Uncharacterized protein</fullName>
    </submittedName>
</protein>
<gene>
    <name evidence="2 5" type="ORF">EGR_11075</name>
    <name evidence="1" type="ORF">EgrG_000166100</name>
</gene>